<dbReference type="GO" id="GO:0006883">
    <property type="term" value="P:intracellular sodium ion homeostasis"/>
    <property type="evidence" value="ECO:0007669"/>
    <property type="project" value="TreeGrafter"/>
</dbReference>
<feature type="transmembrane region" description="Helical" evidence="9">
    <location>
        <begin position="79"/>
        <end position="98"/>
    </location>
</feature>
<evidence type="ECO:0000313" key="12">
    <source>
        <dbReference type="Proteomes" id="UP000231456"/>
    </source>
</evidence>
<comment type="similarity">
    <text evidence="2">Belongs to the cation transport ATPase (P-type) (TC 3.A.3) family. Type IIA subfamily.</text>
</comment>
<dbReference type="EMBL" id="PFRH01000152">
    <property type="protein sequence ID" value="PJC52023.1"/>
    <property type="molecule type" value="Genomic_DNA"/>
</dbReference>
<dbReference type="InterPro" id="IPR036412">
    <property type="entry name" value="HAD-like_sf"/>
</dbReference>
<dbReference type="SMART" id="SM00831">
    <property type="entry name" value="Cation_ATPase_N"/>
    <property type="match status" value="1"/>
</dbReference>
<feature type="transmembrane region" description="Helical" evidence="9">
    <location>
        <begin position="684"/>
        <end position="705"/>
    </location>
</feature>
<dbReference type="InterPro" id="IPR023214">
    <property type="entry name" value="HAD_sf"/>
</dbReference>
<gene>
    <name evidence="11" type="ORF">CO030_05050</name>
</gene>
<dbReference type="PRINTS" id="PR00119">
    <property type="entry name" value="CATATPASE"/>
</dbReference>
<organism evidence="11 12">
    <name type="scientific">Candidatus Magasanikbacteria bacterium CG_4_9_14_0_2_um_filter_42_11</name>
    <dbReference type="NCBI Taxonomy" id="1974643"/>
    <lineage>
        <taxon>Bacteria</taxon>
        <taxon>Candidatus Magasanikiibacteriota</taxon>
    </lineage>
</organism>
<dbReference type="AlphaFoldDB" id="A0A2M8F8G0"/>
<sequence>MSEFFSQSSKQTLSFFHTDATQGLTLAEVKKRQETYGKNVFPNVAIKTTRIGIFLSQFANALMIVLLVAGVASGLLGEYIDMTVIFITVFLNAIIGFFQEYKADEALKHLRNMVSFRTVVLREGRKQRIDTQELVPGDIVILDAGDKIQADARLIEVNDLLINESALTGESEPIKKHTKVVSENATLGDRKNMVYRGTVVTNGQGKAVITEIGAQTALGAIATLVRDTTDEKTPLQLQLSTLSRMISIIVVCISVGIFLIGIFTNADDIIHVFETSVAIAVAAVPEGLVISLTVILAIGMRSVLKKNALLRKLVAAETLGSVSVICADKTGTMTAGNMAVTRVITMDHDEEMGELLSMSSEKRAAHGGMQFAFQIGVIANDGLLENPEDEQKAWRLVGDTTDTALVVAGMELGIHKHELDTVTPRLMSMPFTSERKYIAVVVPEGDHASLMVKGAAEILLARATHVLSEGKPVSLTKKRKEYISATLEELTVQGLRVIAVGYKTVEPTTTLRDKDVEGLTFVALLALADPLRPDIKETLDIVKKAGIRTIMITGDYGETAKAIATQIGLSVENGSVCDGKTLEQLSDEELAELVGHTSVFARVDPVHKIRIVKALQARGEVVAMTGDGVNDAPALKGADIGIALGSGTDVAKETSDMVLLDDGFSTIVAAVGEGRTMYQNIKKVVLYLLAGSFASVILVTASMIFGYPLPVLAVQILWMNIVEDVFPVMALAFDKGDRENMSDPPRKKSSPLLDKKVLTMIIAKSSLANVFLFSIFLYFWNTTGDIALTRTVIFVGLGIDALFFVFSVRSLRKFVWQINPFDNKYLLGAVLFGWVMLFAGVYFPPLQFLLRTVPLHYLHWLFLLLFGLWNVVIIESIKGVFYFQDKRHRKNVSHVVHE</sequence>
<dbReference type="GO" id="GO:0030007">
    <property type="term" value="P:intracellular potassium ion homeostasis"/>
    <property type="evidence" value="ECO:0007669"/>
    <property type="project" value="TreeGrafter"/>
</dbReference>
<evidence type="ECO:0000259" key="10">
    <source>
        <dbReference type="SMART" id="SM00831"/>
    </source>
</evidence>
<feature type="transmembrane region" description="Helical" evidence="9">
    <location>
        <begin position="276"/>
        <end position="298"/>
    </location>
</feature>
<evidence type="ECO:0000256" key="6">
    <source>
        <dbReference type="ARBA" id="ARBA00022967"/>
    </source>
</evidence>
<evidence type="ECO:0000256" key="2">
    <source>
        <dbReference type="ARBA" id="ARBA00005675"/>
    </source>
</evidence>
<dbReference type="SFLD" id="SFLDG00002">
    <property type="entry name" value="C1.7:_P-type_atpase_like"/>
    <property type="match status" value="1"/>
</dbReference>
<evidence type="ECO:0000256" key="4">
    <source>
        <dbReference type="ARBA" id="ARBA00022741"/>
    </source>
</evidence>
<dbReference type="Gene3D" id="3.40.1110.10">
    <property type="entry name" value="Calcium-transporting ATPase, cytoplasmic domain N"/>
    <property type="match status" value="1"/>
</dbReference>
<evidence type="ECO:0000256" key="3">
    <source>
        <dbReference type="ARBA" id="ARBA00022692"/>
    </source>
</evidence>
<feature type="transmembrane region" description="Helical" evidence="9">
    <location>
        <begin position="245"/>
        <end position="264"/>
    </location>
</feature>
<dbReference type="GO" id="GO:0005886">
    <property type="term" value="C:plasma membrane"/>
    <property type="evidence" value="ECO:0007669"/>
    <property type="project" value="TreeGrafter"/>
</dbReference>
<keyword evidence="3 9" id="KW-0812">Transmembrane</keyword>
<feature type="transmembrane region" description="Helical" evidence="9">
    <location>
        <begin position="51"/>
        <end position="73"/>
    </location>
</feature>
<dbReference type="InterPro" id="IPR008250">
    <property type="entry name" value="ATPase_P-typ_transduc_dom_A_sf"/>
</dbReference>
<dbReference type="PRINTS" id="PR00120">
    <property type="entry name" value="HATPASE"/>
</dbReference>
<dbReference type="NCBIfam" id="TIGR01494">
    <property type="entry name" value="ATPase_P-type"/>
    <property type="match status" value="2"/>
</dbReference>
<dbReference type="GO" id="GO:0016887">
    <property type="term" value="F:ATP hydrolysis activity"/>
    <property type="evidence" value="ECO:0007669"/>
    <property type="project" value="InterPro"/>
</dbReference>
<dbReference type="InterPro" id="IPR004014">
    <property type="entry name" value="ATPase_P-typ_cation-transptr_N"/>
</dbReference>
<feature type="domain" description="Cation-transporting P-type ATPase N-terminal" evidence="10">
    <location>
        <begin position="3"/>
        <end position="78"/>
    </location>
</feature>
<keyword evidence="8 9" id="KW-0472">Membrane</keyword>
<keyword evidence="5" id="KW-0067">ATP-binding</keyword>
<feature type="transmembrane region" description="Helical" evidence="9">
    <location>
        <begin position="825"/>
        <end position="845"/>
    </location>
</feature>
<evidence type="ECO:0000256" key="8">
    <source>
        <dbReference type="ARBA" id="ARBA00023136"/>
    </source>
</evidence>
<dbReference type="SFLD" id="SFLDF00027">
    <property type="entry name" value="p-type_atpase"/>
    <property type="match status" value="1"/>
</dbReference>
<feature type="transmembrane region" description="Helical" evidence="9">
    <location>
        <begin position="757"/>
        <end position="780"/>
    </location>
</feature>
<dbReference type="SUPFAM" id="SSF81653">
    <property type="entry name" value="Calcium ATPase, transduction domain A"/>
    <property type="match status" value="1"/>
</dbReference>
<dbReference type="Pfam" id="PF08282">
    <property type="entry name" value="Hydrolase_3"/>
    <property type="match status" value="1"/>
</dbReference>
<feature type="transmembrane region" description="Helical" evidence="9">
    <location>
        <begin position="857"/>
        <end position="881"/>
    </location>
</feature>
<dbReference type="Gene3D" id="1.20.1110.10">
    <property type="entry name" value="Calcium-transporting ATPase, transmembrane domain"/>
    <property type="match status" value="1"/>
</dbReference>
<protein>
    <recommendedName>
        <fullName evidence="10">Cation-transporting P-type ATPase N-terminal domain-containing protein</fullName>
    </recommendedName>
</protein>
<reference evidence="12" key="1">
    <citation type="submission" date="2017-09" db="EMBL/GenBank/DDBJ databases">
        <title>Depth-based differentiation of microbial function through sediment-hosted aquifers and enrichment of novel symbionts in the deep terrestrial subsurface.</title>
        <authorList>
            <person name="Probst A.J."/>
            <person name="Ladd B."/>
            <person name="Jarett J.K."/>
            <person name="Geller-Mcgrath D.E."/>
            <person name="Sieber C.M.K."/>
            <person name="Emerson J.B."/>
            <person name="Anantharaman K."/>
            <person name="Thomas B.C."/>
            <person name="Malmstrom R."/>
            <person name="Stieglmeier M."/>
            <person name="Klingl A."/>
            <person name="Woyke T."/>
            <person name="Ryan C.M."/>
            <person name="Banfield J.F."/>
        </authorList>
    </citation>
    <scope>NUCLEOTIDE SEQUENCE [LARGE SCALE GENOMIC DNA]</scope>
</reference>
<dbReference type="Pfam" id="PF00689">
    <property type="entry name" value="Cation_ATPase_C"/>
    <property type="match status" value="1"/>
</dbReference>
<evidence type="ECO:0000256" key="5">
    <source>
        <dbReference type="ARBA" id="ARBA00022840"/>
    </source>
</evidence>
<dbReference type="Proteomes" id="UP000231456">
    <property type="component" value="Unassembled WGS sequence"/>
</dbReference>
<dbReference type="InterPro" id="IPR018303">
    <property type="entry name" value="ATPase_P-typ_P_site"/>
</dbReference>
<dbReference type="PANTHER" id="PTHR43294">
    <property type="entry name" value="SODIUM/POTASSIUM-TRANSPORTING ATPASE SUBUNIT ALPHA"/>
    <property type="match status" value="1"/>
</dbReference>
<dbReference type="SUPFAM" id="SSF56784">
    <property type="entry name" value="HAD-like"/>
    <property type="match status" value="1"/>
</dbReference>
<evidence type="ECO:0000256" key="7">
    <source>
        <dbReference type="ARBA" id="ARBA00022989"/>
    </source>
</evidence>
<dbReference type="InterPro" id="IPR001757">
    <property type="entry name" value="P_typ_ATPase"/>
</dbReference>
<evidence type="ECO:0000313" key="11">
    <source>
        <dbReference type="EMBL" id="PJC52023.1"/>
    </source>
</evidence>
<dbReference type="GO" id="GO:1902600">
    <property type="term" value="P:proton transmembrane transport"/>
    <property type="evidence" value="ECO:0007669"/>
    <property type="project" value="TreeGrafter"/>
</dbReference>
<dbReference type="GO" id="GO:1990573">
    <property type="term" value="P:potassium ion import across plasma membrane"/>
    <property type="evidence" value="ECO:0007669"/>
    <property type="project" value="TreeGrafter"/>
</dbReference>
<keyword evidence="7 9" id="KW-1133">Transmembrane helix</keyword>
<feature type="transmembrane region" description="Helical" evidence="9">
    <location>
        <begin position="711"/>
        <end position="733"/>
    </location>
</feature>
<dbReference type="InterPro" id="IPR006068">
    <property type="entry name" value="ATPase_P-typ_cation-transptr_C"/>
</dbReference>
<evidence type="ECO:0000256" key="9">
    <source>
        <dbReference type="SAM" id="Phobius"/>
    </source>
</evidence>
<dbReference type="SUPFAM" id="SSF81660">
    <property type="entry name" value="Metal cation-transporting ATPase, ATP-binding domain N"/>
    <property type="match status" value="1"/>
</dbReference>
<comment type="subcellular location">
    <subcellularLocation>
        <location evidence="1">Membrane</location>
        <topology evidence="1">Multi-pass membrane protein</topology>
    </subcellularLocation>
</comment>
<name>A0A2M8F8G0_9BACT</name>
<dbReference type="InterPro" id="IPR050510">
    <property type="entry name" value="Cation_transp_ATPase_P-type"/>
</dbReference>
<dbReference type="InterPro" id="IPR023298">
    <property type="entry name" value="ATPase_P-typ_TM_dom_sf"/>
</dbReference>
<feature type="transmembrane region" description="Helical" evidence="9">
    <location>
        <begin position="786"/>
        <end position="805"/>
    </location>
</feature>
<comment type="caution">
    <text evidence="11">The sequence shown here is derived from an EMBL/GenBank/DDBJ whole genome shotgun (WGS) entry which is preliminary data.</text>
</comment>
<dbReference type="Pfam" id="PF00690">
    <property type="entry name" value="Cation_ATPase_N"/>
    <property type="match status" value="1"/>
</dbReference>
<dbReference type="InterPro" id="IPR023299">
    <property type="entry name" value="ATPase_P-typ_cyto_dom_N"/>
</dbReference>
<dbReference type="SFLD" id="SFLDS00003">
    <property type="entry name" value="Haloacid_Dehalogenase"/>
    <property type="match status" value="1"/>
</dbReference>
<keyword evidence="4" id="KW-0547">Nucleotide-binding</keyword>
<dbReference type="GO" id="GO:0036376">
    <property type="term" value="P:sodium ion export across plasma membrane"/>
    <property type="evidence" value="ECO:0007669"/>
    <property type="project" value="TreeGrafter"/>
</dbReference>
<dbReference type="GO" id="GO:0005524">
    <property type="term" value="F:ATP binding"/>
    <property type="evidence" value="ECO:0007669"/>
    <property type="project" value="UniProtKB-KW"/>
</dbReference>
<dbReference type="Pfam" id="PF00122">
    <property type="entry name" value="E1-E2_ATPase"/>
    <property type="match status" value="1"/>
</dbReference>
<dbReference type="Gene3D" id="2.70.150.10">
    <property type="entry name" value="Calcium-transporting ATPase, cytoplasmic transduction domain A"/>
    <property type="match status" value="1"/>
</dbReference>
<dbReference type="InterPro" id="IPR059000">
    <property type="entry name" value="ATPase_P-type_domA"/>
</dbReference>
<dbReference type="Pfam" id="PF13246">
    <property type="entry name" value="Cation_ATPase"/>
    <property type="match status" value="1"/>
</dbReference>
<dbReference type="Gene3D" id="3.40.50.1000">
    <property type="entry name" value="HAD superfamily/HAD-like"/>
    <property type="match status" value="1"/>
</dbReference>
<dbReference type="SUPFAM" id="SSF81665">
    <property type="entry name" value="Calcium ATPase, transmembrane domain M"/>
    <property type="match status" value="1"/>
</dbReference>
<dbReference type="PROSITE" id="PS00154">
    <property type="entry name" value="ATPASE_E1_E2"/>
    <property type="match status" value="1"/>
</dbReference>
<keyword evidence="6" id="KW-1278">Translocase</keyword>
<dbReference type="PANTHER" id="PTHR43294:SF20">
    <property type="entry name" value="P-TYPE ATPASE"/>
    <property type="match status" value="1"/>
</dbReference>
<dbReference type="GO" id="GO:0005391">
    <property type="term" value="F:P-type sodium:potassium-exchanging transporter activity"/>
    <property type="evidence" value="ECO:0007669"/>
    <property type="project" value="TreeGrafter"/>
</dbReference>
<dbReference type="InterPro" id="IPR044492">
    <property type="entry name" value="P_typ_ATPase_HD_dom"/>
</dbReference>
<accession>A0A2M8F8G0</accession>
<proteinExistence type="inferred from homology"/>
<evidence type="ECO:0000256" key="1">
    <source>
        <dbReference type="ARBA" id="ARBA00004141"/>
    </source>
</evidence>